<dbReference type="STRING" id="699218.HMPREF0889_0194"/>
<name>D3LV75_9FIRM</name>
<accession>D3LV75</accession>
<dbReference type="InterPro" id="IPR010147">
    <property type="entry name" value="CRISPR-assoc_prot_CasD"/>
</dbReference>
<reference evidence="3" key="1">
    <citation type="submission" date="2009-12" db="EMBL/GenBank/DDBJ databases">
        <title>Sequence of Clostridiales genomosp. BVAB3 str. UPII9-5.</title>
        <authorList>
            <person name="Madupu R."/>
            <person name="Durkin A.S."/>
            <person name="Torralba M."/>
            <person name="Methe B."/>
            <person name="Sutton G.G."/>
            <person name="Strausberg R.L."/>
            <person name="Nelson K.E."/>
        </authorList>
    </citation>
    <scope>NUCLEOTIDE SEQUENCE [LARGE SCALE GENOMIC DNA]</scope>
    <source>
        <strain evidence="3">28L</strain>
    </source>
</reference>
<dbReference type="Pfam" id="PF09704">
    <property type="entry name" value="Cas_Cas5d"/>
    <property type="match status" value="1"/>
</dbReference>
<evidence type="ECO:0000313" key="3">
    <source>
        <dbReference type="Proteomes" id="UP000003242"/>
    </source>
</evidence>
<dbReference type="InterPro" id="IPR013422">
    <property type="entry name" value="CRISPR-assoc_prot_Cas5_N"/>
</dbReference>
<dbReference type="InterPro" id="IPR021124">
    <property type="entry name" value="CRISPR-assoc_prot_Cas5"/>
</dbReference>
<evidence type="ECO:0000256" key="1">
    <source>
        <dbReference type="ARBA" id="ARBA00023118"/>
    </source>
</evidence>
<keyword evidence="1" id="KW-0051">Antiviral defense</keyword>
<dbReference type="EMBL" id="ADGP01000020">
    <property type="protein sequence ID" value="EFD93802.1"/>
    <property type="molecule type" value="Genomic_DNA"/>
</dbReference>
<comment type="caution">
    <text evidence="2">The sequence shown here is derived from an EMBL/GenBank/DDBJ whole genome shotgun (WGS) entry which is preliminary data.</text>
</comment>
<dbReference type="NCBIfam" id="TIGR02593">
    <property type="entry name" value="CRISPR_cas5"/>
    <property type="match status" value="1"/>
</dbReference>
<sequence length="250" mass="28641">MKTILLKLAGPLQSWGTRANFEIRHTDYYPSKSAVLGLLLGAMGIRREDTSETIDVFNALDFAIRVEQPGELLKDYHIARSYESNGSLLQTYVTERYYLEDAVFLAALGSENGAVIAEIEHALKYPHFQPFMGRRSCPVPADFFLGVFEEGVIEILKTYPWQAASWFKKKQRHDPKYHTFVYADSHLLKQAVRKRRKDKVASFSQKNRQFQYRFESELSVMLENPLYQGSTKDEHDALAAIGGEYVSIQS</sequence>
<gene>
    <name evidence="2" type="primary">casD</name>
    <name evidence="2" type="ORF">HMPREF0889_0194</name>
</gene>
<dbReference type="RefSeq" id="WP_009369770.1">
    <property type="nucleotide sequence ID" value="NZ_ADGP01000020.1"/>
</dbReference>
<organism evidence="2 3">
    <name type="scientific">Megasphaera lornae</name>
    <dbReference type="NCBI Taxonomy" id="1000568"/>
    <lineage>
        <taxon>Bacteria</taxon>
        <taxon>Bacillati</taxon>
        <taxon>Bacillota</taxon>
        <taxon>Negativicutes</taxon>
        <taxon>Veillonellales</taxon>
        <taxon>Veillonellaceae</taxon>
        <taxon>Megasphaera</taxon>
    </lineage>
</organism>
<dbReference type="OrthoDB" id="3189549at2"/>
<dbReference type="GO" id="GO:0051607">
    <property type="term" value="P:defense response to virus"/>
    <property type="evidence" value="ECO:0007669"/>
    <property type="project" value="UniProtKB-KW"/>
</dbReference>
<protein>
    <submittedName>
        <fullName evidence="2">CRISPR system CASCADE complex protein CasD</fullName>
    </submittedName>
</protein>
<dbReference type="GO" id="GO:0043571">
    <property type="term" value="P:maintenance of CRISPR repeat elements"/>
    <property type="evidence" value="ECO:0007669"/>
    <property type="project" value="InterPro"/>
</dbReference>
<dbReference type="CDD" id="cd09756">
    <property type="entry name" value="Cas5_I-E"/>
    <property type="match status" value="1"/>
</dbReference>
<dbReference type="AlphaFoldDB" id="D3LV75"/>
<proteinExistence type="predicted"/>
<dbReference type="Gene3D" id="3.30.70.2660">
    <property type="match status" value="1"/>
</dbReference>
<dbReference type="GO" id="GO:0003723">
    <property type="term" value="F:RNA binding"/>
    <property type="evidence" value="ECO:0007669"/>
    <property type="project" value="InterPro"/>
</dbReference>
<evidence type="ECO:0000313" key="2">
    <source>
        <dbReference type="EMBL" id="EFD93802.1"/>
    </source>
</evidence>
<dbReference type="eggNOG" id="ENOG502ZBPB">
    <property type="taxonomic scope" value="Bacteria"/>
</dbReference>
<dbReference type="NCBIfam" id="TIGR01868">
    <property type="entry name" value="casD_Cas5e"/>
    <property type="match status" value="1"/>
</dbReference>
<dbReference type="Proteomes" id="UP000003242">
    <property type="component" value="Unassembled WGS sequence"/>
</dbReference>